<feature type="region of interest" description="Disordered" evidence="1">
    <location>
        <begin position="290"/>
        <end position="335"/>
    </location>
</feature>
<accession>A0AAD6Z1E0</accession>
<gene>
    <name evidence="2" type="ORF">DFH08DRAFT_1089361</name>
</gene>
<evidence type="ECO:0000313" key="3">
    <source>
        <dbReference type="Proteomes" id="UP001218218"/>
    </source>
</evidence>
<comment type="caution">
    <text evidence="2">The sequence shown here is derived from an EMBL/GenBank/DDBJ whole genome shotgun (WGS) entry which is preliminary data.</text>
</comment>
<proteinExistence type="predicted"/>
<dbReference type="EMBL" id="JARIHO010000104">
    <property type="protein sequence ID" value="KAJ7303628.1"/>
    <property type="molecule type" value="Genomic_DNA"/>
</dbReference>
<evidence type="ECO:0000256" key="1">
    <source>
        <dbReference type="SAM" id="MobiDB-lite"/>
    </source>
</evidence>
<organism evidence="2 3">
    <name type="scientific">Mycena albidolilacea</name>
    <dbReference type="NCBI Taxonomy" id="1033008"/>
    <lineage>
        <taxon>Eukaryota</taxon>
        <taxon>Fungi</taxon>
        <taxon>Dikarya</taxon>
        <taxon>Basidiomycota</taxon>
        <taxon>Agaricomycotina</taxon>
        <taxon>Agaricomycetes</taxon>
        <taxon>Agaricomycetidae</taxon>
        <taxon>Agaricales</taxon>
        <taxon>Marasmiineae</taxon>
        <taxon>Mycenaceae</taxon>
        <taxon>Mycena</taxon>
    </lineage>
</organism>
<feature type="compositionally biased region" description="Pro residues" evidence="1">
    <location>
        <begin position="292"/>
        <end position="309"/>
    </location>
</feature>
<feature type="compositionally biased region" description="Low complexity" evidence="1">
    <location>
        <begin position="182"/>
        <end position="194"/>
    </location>
</feature>
<sequence>MNHSLFSSTPSPARLQPFSLAVVSAALNSDSPAPPLALSLRTSSPLQRNKSLQNLHTPALRLARAAPAAGTQEACRRHPATAMLHASSPLPGVVRPRPRRSFQLLLHLRVSSFLIFTAIPARLRIALRIRIRIRLVTRPALTSEERAHPPANGAVRIVHHSCDALPLSASHSPPRLLRHGGRTMPTPIPTMRRTGQGRRFHETNDGDAQVADRVFVCRRSRTRSRIGRSRSRLFRLPPSQTSFGPPRASIPPPLADPSSSRRPFLLSPTLPPLVDLSSFARTFSLVHTDNAFPPPSSCAPPPRAPSPSRPRPRLRPAIVSPGVRDRRSWSHSPGA</sequence>
<feature type="region of interest" description="Disordered" evidence="1">
    <location>
        <begin position="228"/>
        <end position="263"/>
    </location>
</feature>
<keyword evidence="3" id="KW-1185">Reference proteome</keyword>
<evidence type="ECO:0000313" key="2">
    <source>
        <dbReference type="EMBL" id="KAJ7303628.1"/>
    </source>
</evidence>
<name>A0AAD6Z1E0_9AGAR</name>
<protein>
    <submittedName>
        <fullName evidence="2">Uncharacterized protein</fullName>
    </submittedName>
</protein>
<dbReference type="AlphaFoldDB" id="A0AAD6Z1E0"/>
<feature type="region of interest" description="Disordered" evidence="1">
    <location>
        <begin position="169"/>
        <end position="203"/>
    </location>
</feature>
<reference evidence="2" key="1">
    <citation type="submission" date="2023-03" db="EMBL/GenBank/DDBJ databases">
        <title>Massive genome expansion in bonnet fungi (Mycena s.s.) driven by repeated elements and novel gene families across ecological guilds.</title>
        <authorList>
            <consortium name="Lawrence Berkeley National Laboratory"/>
            <person name="Harder C.B."/>
            <person name="Miyauchi S."/>
            <person name="Viragh M."/>
            <person name="Kuo A."/>
            <person name="Thoen E."/>
            <person name="Andreopoulos B."/>
            <person name="Lu D."/>
            <person name="Skrede I."/>
            <person name="Drula E."/>
            <person name="Henrissat B."/>
            <person name="Morin E."/>
            <person name="Kohler A."/>
            <person name="Barry K."/>
            <person name="LaButti K."/>
            <person name="Morin E."/>
            <person name="Salamov A."/>
            <person name="Lipzen A."/>
            <person name="Mereny Z."/>
            <person name="Hegedus B."/>
            <person name="Baldrian P."/>
            <person name="Stursova M."/>
            <person name="Weitz H."/>
            <person name="Taylor A."/>
            <person name="Grigoriev I.V."/>
            <person name="Nagy L.G."/>
            <person name="Martin F."/>
            <person name="Kauserud H."/>
        </authorList>
    </citation>
    <scope>NUCLEOTIDE SEQUENCE</scope>
    <source>
        <strain evidence="2">CBHHK002</strain>
    </source>
</reference>
<dbReference type="Proteomes" id="UP001218218">
    <property type="component" value="Unassembled WGS sequence"/>
</dbReference>